<dbReference type="InterPro" id="IPR016181">
    <property type="entry name" value="Acyl_CoA_acyltransferase"/>
</dbReference>
<dbReference type="GO" id="GO:0016747">
    <property type="term" value="F:acyltransferase activity, transferring groups other than amino-acyl groups"/>
    <property type="evidence" value="ECO:0007669"/>
    <property type="project" value="InterPro"/>
</dbReference>
<dbReference type="Pfam" id="PF13302">
    <property type="entry name" value="Acetyltransf_3"/>
    <property type="match status" value="1"/>
</dbReference>
<keyword evidence="1" id="KW-0808">Transferase</keyword>
<protein>
    <submittedName>
        <fullName evidence="1">GNAT family N-acetyltransferase</fullName>
    </submittedName>
</protein>
<dbReference type="RefSeq" id="WP_102113610.1">
    <property type="nucleotide sequence ID" value="NZ_BMGN01000006.1"/>
</dbReference>
<dbReference type="Proteomes" id="UP000234752">
    <property type="component" value="Chromosome eg_2"/>
</dbReference>
<name>A0A2K9NG43_9PROT</name>
<keyword evidence="2" id="KW-1185">Reference proteome</keyword>
<dbReference type="Gene3D" id="3.40.630.30">
    <property type="match status" value="1"/>
</dbReference>
<dbReference type="EMBL" id="CP025612">
    <property type="protein sequence ID" value="AUN32059.1"/>
    <property type="molecule type" value="Genomic_DNA"/>
</dbReference>
<reference evidence="1 2" key="1">
    <citation type="submission" date="2017-12" db="EMBL/GenBank/DDBJ databases">
        <title>Genomes of bacteria within cyanobacterial aggregates.</title>
        <authorList>
            <person name="Cai H."/>
        </authorList>
    </citation>
    <scope>NUCLEOTIDE SEQUENCE [LARGE SCALE GENOMIC DNA]</scope>
    <source>
        <strain evidence="1 2">TH16</strain>
    </source>
</reference>
<dbReference type="KEGG" id="ncb:C0V82_16700"/>
<dbReference type="AlphaFoldDB" id="A0A2K9NG43"/>
<dbReference type="PANTHER" id="PTHR43415">
    <property type="entry name" value="SPERMIDINE N(1)-ACETYLTRANSFERASE"/>
    <property type="match status" value="1"/>
</dbReference>
<dbReference type="OrthoDB" id="5358891at2"/>
<dbReference type="InterPro" id="IPR000182">
    <property type="entry name" value="GNAT_dom"/>
</dbReference>
<dbReference type="SUPFAM" id="SSF55729">
    <property type="entry name" value="Acyl-CoA N-acyltransferases (Nat)"/>
    <property type="match status" value="1"/>
</dbReference>
<sequence>MTSALTFRLPTPDDAELLLTWRRLPEIAEQSFSEVPDDIDRQRAWIDRSNARTDYVHRIIQVDGIDVGYGSVTITQVDWKIGTIGVYMGDRRGRTGIGALNFAPMLNHCFHTLGLRKLVNQVFSSNDRVLKGQTMLGYRHVGVLREHAVKNGEVKDVHLFEMLAADWAAVRHRFGIFYDMDGRMVGDV</sequence>
<accession>A0A2K9NG43</accession>
<evidence type="ECO:0000313" key="1">
    <source>
        <dbReference type="EMBL" id="AUN32059.1"/>
    </source>
</evidence>
<dbReference type="PROSITE" id="PS51186">
    <property type="entry name" value="GNAT"/>
    <property type="match status" value="1"/>
</dbReference>
<proteinExistence type="predicted"/>
<gene>
    <name evidence="1" type="ORF">C0V82_16700</name>
</gene>
<organism evidence="1 2">
    <name type="scientific">Niveispirillum cyanobacteriorum</name>
    <dbReference type="NCBI Taxonomy" id="1612173"/>
    <lineage>
        <taxon>Bacteria</taxon>
        <taxon>Pseudomonadati</taxon>
        <taxon>Pseudomonadota</taxon>
        <taxon>Alphaproteobacteria</taxon>
        <taxon>Rhodospirillales</taxon>
        <taxon>Azospirillaceae</taxon>
        <taxon>Niveispirillum</taxon>
    </lineage>
</organism>
<evidence type="ECO:0000313" key="2">
    <source>
        <dbReference type="Proteomes" id="UP000234752"/>
    </source>
</evidence>
<dbReference type="PANTHER" id="PTHR43415:SF3">
    <property type="entry name" value="GNAT-FAMILY ACETYLTRANSFERASE"/>
    <property type="match status" value="1"/>
</dbReference>